<accession>A0A1H0M559</accession>
<reference evidence="2" key="1">
    <citation type="submission" date="2016-10" db="EMBL/GenBank/DDBJ databases">
        <authorList>
            <person name="Varghese N."/>
            <person name="Submissions S."/>
        </authorList>
    </citation>
    <scope>NUCLEOTIDE SEQUENCE [LARGE SCALE GENOMIC DNA]</scope>
    <source>
        <strain evidence="2">JCM 18416</strain>
    </source>
</reference>
<protein>
    <submittedName>
        <fullName evidence="1">Uncharacterized protein</fullName>
    </submittedName>
</protein>
<organism evidence="1 2">
    <name type="scientific">Ectopseudomonas guguanensis</name>
    <dbReference type="NCBI Taxonomy" id="1198456"/>
    <lineage>
        <taxon>Bacteria</taxon>
        <taxon>Pseudomonadati</taxon>
        <taxon>Pseudomonadota</taxon>
        <taxon>Gammaproteobacteria</taxon>
        <taxon>Pseudomonadales</taxon>
        <taxon>Pseudomonadaceae</taxon>
        <taxon>Ectopseudomonas</taxon>
    </lineage>
</organism>
<sequence length="256" mass="28383">MGARPGPAVCGGRAKGVACWQRCLPGLALLLLIGGCSGRLDNDSILHTRSPVKPAELLQTDVDRMATLAMRNNLNSLYRLMNKLYQRNPREWRKNAHTDSAAAERAIQHAIEHNLDWPTLGGRRDVAALDYALSPGFQGDRVAAFTYAIGSMLVTAHGGRTEFYLTDSFNAQFIHNAARNLEKAAWMLGQRRDASGQPLLLSNEVSEQGSNLSYAVEFGKMVARLDLLTHVLEERYRRMGANYAQSLFLLNFLPVQ</sequence>
<dbReference type="AlphaFoldDB" id="A0A1H0M559"/>
<dbReference type="RefSeq" id="WP_244157899.1">
    <property type="nucleotide sequence ID" value="NZ_FNJJ01000002.1"/>
</dbReference>
<name>A0A1H0M559_9GAMM</name>
<evidence type="ECO:0000313" key="1">
    <source>
        <dbReference type="EMBL" id="SDO75356.1"/>
    </source>
</evidence>
<proteinExistence type="predicted"/>
<dbReference type="GeneID" id="300930251"/>
<dbReference type="EMBL" id="FNJJ01000002">
    <property type="protein sequence ID" value="SDO75356.1"/>
    <property type="molecule type" value="Genomic_DNA"/>
</dbReference>
<gene>
    <name evidence="1" type="ORF">SAMN05216213_1022</name>
</gene>
<evidence type="ECO:0000313" key="2">
    <source>
        <dbReference type="Proteomes" id="UP000199460"/>
    </source>
</evidence>
<keyword evidence="2" id="KW-1185">Reference proteome</keyword>
<dbReference type="Proteomes" id="UP000199460">
    <property type="component" value="Unassembled WGS sequence"/>
</dbReference>